<evidence type="ECO:0000256" key="4">
    <source>
        <dbReference type="ARBA" id="ARBA00022729"/>
    </source>
</evidence>
<evidence type="ECO:0000256" key="2">
    <source>
        <dbReference type="ARBA" id="ARBA00022512"/>
    </source>
</evidence>
<keyword evidence="3" id="KW-0964">Secreted</keyword>
<evidence type="ECO:0000256" key="8">
    <source>
        <dbReference type="SAM" id="MobiDB-lite"/>
    </source>
</evidence>
<keyword evidence="9" id="KW-0472">Membrane</keyword>
<evidence type="ECO:0000259" key="11">
    <source>
        <dbReference type="PROSITE" id="PS51884"/>
    </source>
</evidence>
<dbReference type="GO" id="GO:0007155">
    <property type="term" value="P:cell adhesion"/>
    <property type="evidence" value="ECO:0007669"/>
    <property type="project" value="UniProtKB-KW"/>
</dbReference>
<accession>E2PWE4</accession>
<evidence type="ECO:0000256" key="9">
    <source>
        <dbReference type="SAM" id="Phobius"/>
    </source>
</evidence>
<dbReference type="PROSITE" id="PS51884">
    <property type="entry name" value="CHAPLIN"/>
    <property type="match status" value="2"/>
</dbReference>
<feature type="region of interest" description="Disordered" evidence="8">
    <location>
        <begin position="84"/>
        <end position="120"/>
    </location>
</feature>
<keyword evidence="13" id="KW-1185">Reference proteome</keyword>
<sequence length="266" mass="25190">MRQVTRKGLITIAAAGGALALGGGYAHAGSGASGAAVGSPGVASGNAVQVPVSVPVNVCGNSVNVVGLLNPTFGNNCVNESSGPAAPPVGGPGQGPGGTPGGLPPVAEQGGGAQATGVAANSPGVGSGNVVQVPVEVPVNACGNSVDAGGVLNPAFGNECVNESAATPPPPPPVKPPTPPVKPPTEPPVKPPTTPVKPPAPPKPPQEPGNPVQPGGPTPTEPGEPNEPTAQLAETGAGSLGLIAPVGAGMLLAGAVLYRRARASAQ</sequence>
<evidence type="ECO:0000256" key="10">
    <source>
        <dbReference type="SAM" id="SignalP"/>
    </source>
</evidence>
<comment type="subcellular location">
    <subcellularLocation>
        <location evidence="1">Secreted</location>
        <location evidence="1">Cell wall</location>
    </subcellularLocation>
</comment>
<dbReference type="Pfam" id="PF03777">
    <property type="entry name" value="ChpA-C"/>
    <property type="match status" value="2"/>
</dbReference>
<evidence type="ECO:0000256" key="5">
    <source>
        <dbReference type="ARBA" id="ARBA00022889"/>
    </source>
</evidence>
<dbReference type="STRING" id="1901.BB341_23475"/>
<evidence type="ECO:0000256" key="1">
    <source>
        <dbReference type="ARBA" id="ARBA00004191"/>
    </source>
</evidence>
<feature type="region of interest" description="Disordered" evidence="8">
    <location>
        <begin position="162"/>
        <end position="236"/>
    </location>
</feature>
<proteinExistence type="predicted"/>
<evidence type="ECO:0000313" key="13">
    <source>
        <dbReference type="Proteomes" id="UP000002357"/>
    </source>
</evidence>
<evidence type="ECO:0000313" key="12">
    <source>
        <dbReference type="EMBL" id="EFG05977.1"/>
    </source>
</evidence>
<name>E2PWE4_STRCL</name>
<feature type="domain" description="Chaplin" evidence="11">
    <location>
        <begin position="39"/>
        <end position="79"/>
    </location>
</feature>
<dbReference type="Proteomes" id="UP000002357">
    <property type="component" value="Chromosome"/>
</dbReference>
<feature type="chain" id="PRO_5003162489" evidence="10">
    <location>
        <begin position="29"/>
        <end position="266"/>
    </location>
</feature>
<keyword evidence="6 7" id="KW-0034">Amyloid</keyword>
<keyword evidence="5" id="KW-0130">Cell adhesion</keyword>
<keyword evidence="9" id="KW-1133">Transmembrane helix</keyword>
<gene>
    <name evidence="12" type="ORF">SCLAV_0900</name>
</gene>
<feature type="signal peptide" evidence="10">
    <location>
        <begin position="1"/>
        <end position="28"/>
    </location>
</feature>
<protein>
    <submittedName>
        <fullName evidence="12">Secreted protein</fullName>
    </submittedName>
</protein>
<evidence type="ECO:0000256" key="6">
    <source>
        <dbReference type="ARBA" id="ARBA00023087"/>
    </source>
</evidence>
<keyword evidence="4 10" id="KW-0732">Signal</keyword>
<dbReference type="GeneID" id="93732433"/>
<dbReference type="InterPro" id="IPR005528">
    <property type="entry name" value="ChpA-H"/>
</dbReference>
<feature type="domain" description="Chaplin" evidence="11">
    <location>
        <begin position="122"/>
        <end position="162"/>
    </location>
</feature>
<dbReference type="RefSeq" id="WP_003959885.1">
    <property type="nucleotide sequence ID" value="NZ_CM000913.1"/>
</dbReference>
<dbReference type="KEGG" id="sclf:BB341_23475"/>
<feature type="compositionally biased region" description="Gly residues" evidence="8">
    <location>
        <begin position="91"/>
        <end position="101"/>
    </location>
</feature>
<organism evidence="12 13">
    <name type="scientific">Streptomyces clavuligerus</name>
    <dbReference type="NCBI Taxonomy" id="1901"/>
    <lineage>
        <taxon>Bacteria</taxon>
        <taxon>Bacillati</taxon>
        <taxon>Actinomycetota</taxon>
        <taxon>Actinomycetes</taxon>
        <taxon>Kitasatosporales</taxon>
        <taxon>Streptomycetaceae</taxon>
        <taxon>Streptomyces</taxon>
    </lineage>
</organism>
<reference evidence="12 13" key="1">
    <citation type="journal article" date="2010" name="Genome Biol. Evol.">
        <title>The sequence of a 1.8-mb bacterial linear plasmid reveals a rich evolutionary reservoir of secondary metabolic pathways.</title>
        <authorList>
            <person name="Medema M.H."/>
            <person name="Trefzer A."/>
            <person name="Kovalchuk A."/>
            <person name="van den Berg M."/>
            <person name="Mueller U."/>
            <person name="Heijne W."/>
            <person name="Wu L."/>
            <person name="Alam M.T."/>
            <person name="Ronning C.M."/>
            <person name="Nierman W.C."/>
            <person name="Bovenberg R.A.L."/>
            <person name="Breitling R."/>
            <person name="Takano E."/>
        </authorList>
    </citation>
    <scope>NUCLEOTIDE SEQUENCE [LARGE SCALE GENOMIC DNA]</scope>
    <source>
        <strain evidence="13">ATCC 27064 / DSM 738 / JCM 4710 / NBRC 13307 / NCIMB 12785 / NRRL 3585 / VKM Ac-602</strain>
    </source>
</reference>
<keyword evidence="9" id="KW-0812">Transmembrane</keyword>
<evidence type="ECO:0000256" key="3">
    <source>
        <dbReference type="ARBA" id="ARBA00022525"/>
    </source>
</evidence>
<dbReference type="AlphaFoldDB" id="E2PWE4"/>
<feature type="transmembrane region" description="Helical" evidence="9">
    <location>
        <begin position="237"/>
        <end position="258"/>
    </location>
</feature>
<feature type="compositionally biased region" description="Pro residues" evidence="8">
    <location>
        <begin position="167"/>
        <end position="208"/>
    </location>
</feature>
<keyword evidence="2" id="KW-0134">Cell wall</keyword>
<dbReference type="EMBL" id="CM000913">
    <property type="protein sequence ID" value="EFG05977.1"/>
    <property type="molecule type" value="Genomic_DNA"/>
</dbReference>
<evidence type="ECO:0000256" key="7">
    <source>
        <dbReference type="PROSITE-ProRule" id="PRU01232"/>
    </source>
</evidence>
<dbReference type="eggNOG" id="ENOG5033GQX">
    <property type="taxonomic scope" value="Bacteria"/>
</dbReference>
<dbReference type="OrthoDB" id="3544424at2"/>